<sequence>MNTKFKFDDFGFGGKLAIVDPSGNYEWVEPIVVDVPSEGCVRFDLVGSDGEGDDHARHVLRQHLGSYAIEFDCDFRDMEEVIRAWEAAEAARGRFLVAVLGPAHEESLKTEA</sequence>
<organism evidence="1 2">
    <name type="scientific">Rhizobium oryzihabitans</name>
    <dbReference type="NCBI Taxonomy" id="2267833"/>
    <lineage>
        <taxon>Bacteria</taxon>
        <taxon>Pseudomonadati</taxon>
        <taxon>Pseudomonadota</taxon>
        <taxon>Alphaproteobacteria</taxon>
        <taxon>Hyphomicrobiales</taxon>
        <taxon>Rhizobiaceae</taxon>
        <taxon>Rhizobium/Agrobacterium group</taxon>
        <taxon>Rhizobium</taxon>
    </lineage>
</organism>
<dbReference type="KEGG" id="roy:G3A56_21095"/>
<dbReference type="RefSeq" id="WP_082185292.1">
    <property type="nucleotide sequence ID" value="NZ_CP048635.1"/>
</dbReference>
<evidence type="ECO:0000313" key="1">
    <source>
        <dbReference type="EMBL" id="QIB40380.1"/>
    </source>
</evidence>
<proteinExistence type="predicted"/>
<reference evidence="1 2" key="1">
    <citation type="submission" date="2020-02" db="EMBL/GenBank/DDBJ databases">
        <title>Plant-Promoting Endophytic Bacterium Rhizobium oryzihabitans sp. nov., Isolated from the Root of Rice.</title>
        <authorList>
            <person name="zhao J."/>
            <person name="Zhang G."/>
        </authorList>
    </citation>
    <scope>NUCLEOTIDE SEQUENCE [LARGE SCALE GENOMIC DNA]</scope>
    <source>
        <strain evidence="1 2">M15</strain>
    </source>
</reference>
<dbReference type="EMBL" id="CP048635">
    <property type="protein sequence ID" value="QIB40380.1"/>
    <property type="molecule type" value="Genomic_DNA"/>
</dbReference>
<name>A0A7L5BN93_9HYPH</name>
<gene>
    <name evidence="1" type="ORF">G3A56_21095</name>
</gene>
<accession>A0A7L5BN93</accession>
<keyword evidence="2" id="KW-1185">Reference proteome</keyword>
<dbReference type="AlphaFoldDB" id="A0A7L5BN93"/>
<dbReference type="Proteomes" id="UP000464865">
    <property type="component" value="Chromosome M15-12"/>
</dbReference>
<evidence type="ECO:0000313" key="2">
    <source>
        <dbReference type="Proteomes" id="UP000464865"/>
    </source>
</evidence>
<protein>
    <submittedName>
        <fullName evidence="1">Uncharacterized protein</fullName>
    </submittedName>
</protein>